<dbReference type="Gene3D" id="2.60.40.60">
    <property type="entry name" value="Cadherins"/>
    <property type="match status" value="1"/>
</dbReference>
<dbReference type="InterPro" id="IPR013783">
    <property type="entry name" value="Ig-like_fold"/>
</dbReference>
<dbReference type="Gene3D" id="2.60.40.10">
    <property type="entry name" value="Immunoglobulins"/>
    <property type="match status" value="6"/>
</dbReference>
<keyword evidence="8" id="KW-1185">Reference proteome</keyword>
<dbReference type="InterPro" id="IPR015919">
    <property type="entry name" value="Cadherin-like_sf"/>
</dbReference>
<evidence type="ECO:0000256" key="4">
    <source>
        <dbReference type="ARBA" id="ARBA00023026"/>
    </source>
</evidence>
<dbReference type="SUPFAM" id="SSF51120">
    <property type="entry name" value="beta-Roll"/>
    <property type="match status" value="1"/>
</dbReference>
<dbReference type="InterPro" id="IPR040853">
    <property type="entry name" value="RapA2_cadherin-like"/>
</dbReference>
<comment type="caution">
    <text evidence="7">The sequence shown here is derived from an EMBL/GenBank/DDBJ whole genome shotgun (WGS) entry which is preliminary data.</text>
</comment>
<dbReference type="Proteomes" id="UP001204621">
    <property type="component" value="Unassembled WGS sequence"/>
</dbReference>
<dbReference type="InterPro" id="IPR044016">
    <property type="entry name" value="Big_13"/>
</dbReference>
<reference evidence="7 8" key="1">
    <citation type="submission" date="2022-08" db="EMBL/GenBank/DDBJ databases">
        <title>Reclassification of Massilia species as members of the genera Telluria, Duganella, Pseudoduganella, Mokoshia gen. nov. and Zemynaea gen. nov. using orthogonal and non-orthogonal genome-based approaches.</title>
        <authorList>
            <person name="Bowman J.P."/>
        </authorList>
    </citation>
    <scope>NUCLEOTIDE SEQUENCE [LARGE SCALE GENOMIC DNA]</scope>
    <source>
        <strain evidence="7 8">JCM 31606</strain>
    </source>
</reference>
<dbReference type="Gene3D" id="2.150.10.10">
    <property type="entry name" value="Serralysin-like metalloprotease, C-terminal"/>
    <property type="match status" value="2"/>
</dbReference>
<evidence type="ECO:0000313" key="8">
    <source>
        <dbReference type="Proteomes" id="UP001204621"/>
    </source>
</evidence>
<proteinExistence type="predicted"/>
<feature type="domain" description="Cadherin" evidence="6">
    <location>
        <begin position="453"/>
        <end position="551"/>
    </location>
</feature>
<dbReference type="InterPro" id="IPR001343">
    <property type="entry name" value="Hemolysn_Ca-bd"/>
</dbReference>
<keyword evidence="5" id="KW-0472">Membrane</keyword>
<dbReference type="PRINTS" id="PR01488">
    <property type="entry name" value="RTXTOXINA"/>
</dbReference>
<keyword evidence="2" id="KW-0800">Toxin</keyword>
<feature type="non-terminal residue" evidence="7">
    <location>
        <position position="1"/>
    </location>
</feature>
<evidence type="ECO:0000256" key="5">
    <source>
        <dbReference type="ARBA" id="ARBA00023136"/>
    </source>
</evidence>
<organism evidence="7 8">
    <name type="scientific">Massilia terrae</name>
    <dbReference type="NCBI Taxonomy" id="1811224"/>
    <lineage>
        <taxon>Bacteria</taxon>
        <taxon>Pseudomonadati</taxon>
        <taxon>Pseudomonadota</taxon>
        <taxon>Betaproteobacteria</taxon>
        <taxon>Burkholderiales</taxon>
        <taxon>Oxalobacteraceae</taxon>
        <taxon>Telluria group</taxon>
        <taxon>Massilia</taxon>
    </lineage>
</organism>
<keyword evidence="3" id="KW-0677">Repeat</keyword>
<evidence type="ECO:0000313" key="7">
    <source>
        <dbReference type="EMBL" id="MCS0660546.1"/>
    </source>
</evidence>
<dbReference type="Pfam" id="PF19077">
    <property type="entry name" value="Big_13"/>
    <property type="match status" value="5"/>
</dbReference>
<evidence type="ECO:0000259" key="6">
    <source>
        <dbReference type="PROSITE" id="PS50268"/>
    </source>
</evidence>
<dbReference type="InterPro" id="IPR002126">
    <property type="entry name" value="Cadherin-like_dom"/>
</dbReference>
<sequence length="852" mass="85286">ASALADGSHTVSVTDTDGAGNTGTASVSFVLDTKLTAPTVSLTTDSGKPGDGLTNKAGLTFNTADSDATRVITVDGKVVNSYDASALADGSHTVSVTDTDNAGNTGTASVSFTLDTKLTAPTVALTTDSGKPTDGLSNKAGLTFNTADSDATRVITVDGKVVNGYDASALADGSHTVSVTDTDGAGNTGTASVSFTLDTKLTAPTVALTTDSGKPGDGLTNNAGITFNTADSDATRVITVDGKVVNSYDASALADGSHTVSVTDTDGAGNTGNASVSFTLDTKLTAPTVALTTDSGKPGDGLTNKAGLTFNIADSDATRVIAVDGKVVNSYDASALADGSHTVSVTDTDGAGNTGTALVTFTLDTKLTAPTVALTNDSGKPGDGLTNKAGLTFNMADSDATRVITLDGKLVSSYDPSALADGSHTVAVTDTDAAGNSASASSTFVLDTKAPVFTSPATASIAENIGTNQLVYSALATDDHAIAFSLGGADAGKFDISSLGAVTLKDNPNYEDINLYHFSVVATDAAGNHTEQAVALGITNVNEAPVASPSSVSTIENSPITFQFSDFTFDPDAGDKLTLSLASVKASLSWANTDPAAPTTLINPVTHTAVDVSSLNVQASISADGTSITLTPPAELNWMATGQAVKATFNYTVTDLGGLSSSNAITLVMTGSTSDKGVNLVGGNGDDTLSGNPNNNAEDIIQGGNGNDTISGYGGTDVLYGGNGDDKLSGGSGIDYLYGDSGNDTLDGGADGDYLFGGKGNDILIGGTGADKFVFEPQSGNDRILDFNAAEGDKLYFANIFPTSMTVDAFIAKYVTDTGNDLLITLPGGSIVLVGVPNVSALAGAISFGMPS</sequence>
<dbReference type="RefSeq" id="WP_258813744.1">
    <property type="nucleotide sequence ID" value="NZ_JANUGU010000009.1"/>
</dbReference>
<dbReference type="InterPro" id="IPR011049">
    <property type="entry name" value="Serralysin-like_metalloprot_C"/>
</dbReference>
<dbReference type="InterPro" id="IPR018511">
    <property type="entry name" value="Hemolysin-typ_Ca-bd_CS"/>
</dbReference>
<dbReference type="PROSITE" id="PS00330">
    <property type="entry name" value="HEMOLYSIN_CALCIUM"/>
    <property type="match status" value="2"/>
</dbReference>
<evidence type="ECO:0000256" key="3">
    <source>
        <dbReference type="ARBA" id="ARBA00022737"/>
    </source>
</evidence>
<comment type="subcellular location">
    <subcellularLocation>
        <location evidence="1">Membrane</location>
    </subcellularLocation>
</comment>
<dbReference type="SUPFAM" id="SSF49313">
    <property type="entry name" value="Cadherin-like"/>
    <property type="match status" value="1"/>
</dbReference>
<dbReference type="Pfam" id="PF00353">
    <property type="entry name" value="HemolysinCabind"/>
    <property type="match status" value="3"/>
</dbReference>
<dbReference type="CDD" id="cd11304">
    <property type="entry name" value="Cadherin_repeat"/>
    <property type="match status" value="1"/>
</dbReference>
<gene>
    <name evidence="7" type="ORF">NX778_20945</name>
</gene>
<dbReference type="PRINTS" id="PR00313">
    <property type="entry name" value="CABNDNGRPT"/>
</dbReference>
<protein>
    <submittedName>
        <fullName evidence="7">Ig-like domain-containing protein</fullName>
    </submittedName>
</protein>
<accession>A0ABT2D445</accession>
<evidence type="ECO:0000256" key="2">
    <source>
        <dbReference type="ARBA" id="ARBA00022656"/>
    </source>
</evidence>
<keyword evidence="4" id="KW-0843">Virulence</keyword>
<evidence type="ECO:0000256" key="1">
    <source>
        <dbReference type="ARBA" id="ARBA00004370"/>
    </source>
</evidence>
<dbReference type="Pfam" id="PF17803">
    <property type="entry name" value="Cadherin_4"/>
    <property type="match status" value="1"/>
</dbReference>
<name>A0ABT2D445_9BURK</name>
<dbReference type="EMBL" id="JANUGU010000009">
    <property type="protein sequence ID" value="MCS0660546.1"/>
    <property type="molecule type" value="Genomic_DNA"/>
</dbReference>
<dbReference type="PROSITE" id="PS50268">
    <property type="entry name" value="CADHERIN_2"/>
    <property type="match status" value="1"/>
</dbReference>
<dbReference type="InterPro" id="IPR003995">
    <property type="entry name" value="RTX_toxin_determinant-A"/>
</dbReference>